<name>A0A8H5CWE2_9AGAR</name>
<dbReference type="PANTHER" id="PTHR42940:SF3">
    <property type="entry name" value="ALCOHOL DEHYDROGENASE 1-RELATED"/>
    <property type="match status" value="1"/>
</dbReference>
<keyword evidence="6" id="KW-0560">Oxidoreductase</keyword>
<proteinExistence type="inferred from homology"/>
<protein>
    <recommendedName>
        <fullName evidence="3">alcohol dehydrogenase</fullName>
        <ecNumber evidence="3">1.1.1.1</ecNumber>
    </recommendedName>
</protein>
<sequence>MSSESTQIPNTARAAIVKEFHKPIVVEPNHPVPSPSSLRPGECLVKIEYAGCCHSDVHIRDGGWGAPIPIPIVGGHEGVGRVVAIGGSPDASYAYRGEEEGIRVKIGDRVGLKWFANACLRCESCRTGWETNCNVARALVHGSQVDGTFADYCVAWVDYVTPIPAEIPDSDLGMITPLLCAGLTVYRALKVCNAKPGQWVTISGAGGGLGIQFAKAMGFRVIAIDTGATKKSLCESLGADAWVDFKESGDNFIKDVMAATGPAALGPHAAVVAVGSPLPFNQAAMYLRRAGTLVAVGMPKGGALNIPIPMIIGKTLTITGSATGSRQDMAEALDFVVQGKVKCIYELRRLEEINEAFADLEAGKVSGRIVFKL</sequence>
<reference evidence="10 11" key="1">
    <citation type="journal article" date="2020" name="ISME J.">
        <title>Uncovering the hidden diversity of litter-decomposition mechanisms in mushroom-forming fungi.</title>
        <authorList>
            <person name="Floudas D."/>
            <person name="Bentzer J."/>
            <person name="Ahren D."/>
            <person name="Johansson T."/>
            <person name="Persson P."/>
            <person name="Tunlid A."/>
        </authorList>
    </citation>
    <scope>NUCLEOTIDE SEQUENCE [LARGE SCALE GENOMIC DNA]</scope>
    <source>
        <strain evidence="10 11">CBS 291.85</strain>
    </source>
</reference>
<dbReference type="InterPro" id="IPR011032">
    <property type="entry name" value="GroES-like_sf"/>
</dbReference>
<dbReference type="CDD" id="cd08297">
    <property type="entry name" value="CAD3"/>
    <property type="match status" value="1"/>
</dbReference>
<evidence type="ECO:0000313" key="10">
    <source>
        <dbReference type="EMBL" id="KAF5348346.1"/>
    </source>
</evidence>
<dbReference type="EC" id="1.1.1.1" evidence="3"/>
<keyword evidence="11" id="KW-1185">Reference proteome</keyword>
<dbReference type="GO" id="GO:0046872">
    <property type="term" value="F:metal ion binding"/>
    <property type="evidence" value="ECO:0007669"/>
    <property type="project" value="UniProtKB-KW"/>
</dbReference>
<comment type="caution">
    <text evidence="10">The sequence shown here is derived from an EMBL/GenBank/DDBJ whole genome shotgun (WGS) entry which is preliminary data.</text>
</comment>
<evidence type="ECO:0000259" key="9">
    <source>
        <dbReference type="Pfam" id="PF08240"/>
    </source>
</evidence>
<dbReference type="Proteomes" id="UP000559256">
    <property type="component" value="Unassembled WGS sequence"/>
</dbReference>
<dbReference type="Pfam" id="PF00107">
    <property type="entry name" value="ADH_zinc_N"/>
    <property type="match status" value="1"/>
</dbReference>
<dbReference type="PANTHER" id="PTHR42940">
    <property type="entry name" value="ALCOHOL DEHYDROGENASE 1-RELATED"/>
    <property type="match status" value="1"/>
</dbReference>
<accession>A0A8H5CWE2</accession>
<dbReference type="Gene3D" id="3.40.50.720">
    <property type="entry name" value="NAD(P)-binding Rossmann-like Domain"/>
    <property type="match status" value="1"/>
</dbReference>
<dbReference type="InterPro" id="IPR036291">
    <property type="entry name" value="NAD(P)-bd_dom_sf"/>
</dbReference>
<keyword evidence="4" id="KW-0479">Metal-binding</keyword>
<feature type="domain" description="Alcohol dehydrogenase-like C-terminal" evidence="8">
    <location>
        <begin position="207"/>
        <end position="337"/>
    </location>
</feature>
<dbReference type="AlphaFoldDB" id="A0A8H5CWE2"/>
<dbReference type="GO" id="GO:0004022">
    <property type="term" value="F:alcohol dehydrogenase (NAD+) activity"/>
    <property type="evidence" value="ECO:0007669"/>
    <property type="project" value="UniProtKB-EC"/>
</dbReference>
<evidence type="ECO:0000256" key="6">
    <source>
        <dbReference type="ARBA" id="ARBA00023002"/>
    </source>
</evidence>
<dbReference type="Pfam" id="PF08240">
    <property type="entry name" value="ADH_N"/>
    <property type="match status" value="1"/>
</dbReference>
<dbReference type="SUPFAM" id="SSF51735">
    <property type="entry name" value="NAD(P)-binding Rossmann-fold domains"/>
    <property type="match status" value="1"/>
</dbReference>
<dbReference type="GO" id="GO:0005737">
    <property type="term" value="C:cytoplasm"/>
    <property type="evidence" value="ECO:0007669"/>
    <property type="project" value="TreeGrafter"/>
</dbReference>
<dbReference type="SUPFAM" id="SSF50129">
    <property type="entry name" value="GroES-like"/>
    <property type="match status" value="1"/>
</dbReference>
<evidence type="ECO:0000256" key="1">
    <source>
        <dbReference type="ARBA" id="ARBA00001947"/>
    </source>
</evidence>
<comment type="cofactor">
    <cofactor evidence="1">
        <name>Zn(2+)</name>
        <dbReference type="ChEBI" id="CHEBI:29105"/>
    </cofactor>
</comment>
<comment type="similarity">
    <text evidence="2">Belongs to the zinc-containing alcohol dehydrogenase family.</text>
</comment>
<organism evidence="10 11">
    <name type="scientific">Tetrapyrgos nigripes</name>
    <dbReference type="NCBI Taxonomy" id="182062"/>
    <lineage>
        <taxon>Eukaryota</taxon>
        <taxon>Fungi</taxon>
        <taxon>Dikarya</taxon>
        <taxon>Basidiomycota</taxon>
        <taxon>Agaricomycotina</taxon>
        <taxon>Agaricomycetes</taxon>
        <taxon>Agaricomycetidae</taxon>
        <taxon>Agaricales</taxon>
        <taxon>Marasmiineae</taxon>
        <taxon>Marasmiaceae</taxon>
        <taxon>Tetrapyrgos</taxon>
    </lineage>
</organism>
<evidence type="ECO:0000256" key="7">
    <source>
        <dbReference type="ARBA" id="ARBA00023027"/>
    </source>
</evidence>
<gene>
    <name evidence="10" type="ORF">D9758_010940</name>
</gene>
<feature type="domain" description="Alcohol dehydrogenase-like N-terminal" evidence="9">
    <location>
        <begin position="40"/>
        <end position="164"/>
    </location>
</feature>
<dbReference type="InterPro" id="IPR013154">
    <property type="entry name" value="ADH-like_N"/>
</dbReference>
<evidence type="ECO:0000256" key="5">
    <source>
        <dbReference type="ARBA" id="ARBA00022833"/>
    </source>
</evidence>
<evidence type="ECO:0000256" key="3">
    <source>
        <dbReference type="ARBA" id="ARBA00013190"/>
    </source>
</evidence>
<dbReference type="Gene3D" id="3.90.180.10">
    <property type="entry name" value="Medium-chain alcohol dehydrogenases, catalytic domain"/>
    <property type="match status" value="1"/>
</dbReference>
<keyword evidence="5" id="KW-0862">Zinc</keyword>
<evidence type="ECO:0000313" key="11">
    <source>
        <dbReference type="Proteomes" id="UP000559256"/>
    </source>
</evidence>
<keyword evidence="7" id="KW-0520">NAD</keyword>
<evidence type="ECO:0000256" key="2">
    <source>
        <dbReference type="ARBA" id="ARBA00008072"/>
    </source>
</evidence>
<dbReference type="OrthoDB" id="1879366at2759"/>
<evidence type="ECO:0000256" key="4">
    <source>
        <dbReference type="ARBA" id="ARBA00022723"/>
    </source>
</evidence>
<evidence type="ECO:0000259" key="8">
    <source>
        <dbReference type="Pfam" id="PF00107"/>
    </source>
</evidence>
<dbReference type="FunFam" id="3.40.50.720:FF:000039">
    <property type="entry name" value="Alcohol dehydrogenase AdhP"/>
    <property type="match status" value="1"/>
</dbReference>
<dbReference type="EMBL" id="JAACJM010000086">
    <property type="protein sequence ID" value="KAF5348346.1"/>
    <property type="molecule type" value="Genomic_DNA"/>
</dbReference>
<dbReference type="InterPro" id="IPR013149">
    <property type="entry name" value="ADH-like_C"/>
</dbReference>